<protein>
    <recommendedName>
        <fullName evidence="3">Outer membrane protein beta-barrel domain-containing protein</fullName>
    </recommendedName>
</protein>
<dbReference type="InterPro" id="IPR011250">
    <property type="entry name" value="OMP/PagP_B-barrel"/>
</dbReference>
<evidence type="ECO:0000313" key="1">
    <source>
        <dbReference type="EMBL" id="SHG28420.1"/>
    </source>
</evidence>
<dbReference type="OrthoDB" id="1161695at2"/>
<gene>
    <name evidence="1" type="ORF">SAMN04488116_0748</name>
</gene>
<sequence length="227" mass="25404">MDVLYKDIGNFMSSCFFQLRFFIKGTRTFTCKLIYLVWLCCFFQGNAQGDSNVKLNLEPGILLNTKSENLGFLFNIEPTIAISVRSVIGLRFGVAINSHRFENNNSSQFNFDEETDHAVLSFVPTYNYYLNENYNRPYLGVGFGYYVISTIDIANPSEDVSEGSTNNQFGVLARGGMEFGRTKIGLEYNFISKAEVSIPNGQIIGKVANSYLGLSIRFTIGGGSRQI</sequence>
<dbReference type="SUPFAM" id="SSF56925">
    <property type="entry name" value="OMPA-like"/>
    <property type="match status" value="1"/>
</dbReference>
<dbReference type="STRING" id="570519.SAMN04488116_0748"/>
<evidence type="ECO:0008006" key="3">
    <source>
        <dbReference type="Google" id="ProtNLM"/>
    </source>
</evidence>
<evidence type="ECO:0000313" key="2">
    <source>
        <dbReference type="Proteomes" id="UP000184532"/>
    </source>
</evidence>
<dbReference type="Gene3D" id="2.40.160.20">
    <property type="match status" value="1"/>
</dbReference>
<dbReference type="EMBL" id="FQWL01000001">
    <property type="protein sequence ID" value="SHG28420.1"/>
    <property type="molecule type" value="Genomic_DNA"/>
</dbReference>
<dbReference type="Proteomes" id="UP000184532">
    <property type="component" value="Unassembled WGS sequence"/>
</dbReference>
<proteinExistence type="predicted"/>
<accession>A0A1M5IKG9</accession>
<dbReference type="AlphaFoldDB" id="A0A1M5IKG9"/>
<keyword evidence="2" id="KW-1185">Reference proteome</keyword>
<name>A0A1M5IKG9_9FLAO</name>
<reference evidence="2" key="1">
    <citation type="submission" date="2016-11" db="EMBL/GenBank/DDBJ databases">
        <authorList>
            <person name="Varghese N."/>
            <person name="Submissions S."/>
        </authorList>
    </citation>
    <scope>NUCLEOTIDE SEQUENCE [LARGE SCALE GENOMIC DNA]</scope>
    <source>
        <strain evidence="2">DSM 22638</strain>
    </source>
</reference>
<dbReference type="RefSeq" id="WP_073176534.1">
    <property type="nucleotide sequence ID" value="NZ_FQWL01000001.1"/>
</dbReference>
<organism evidence="1 2">
    <name type="scientific">Flagellimonas flava</name>
    <dbReference type="NCBI Taxonomy" id="570519"/>
    <lineage>
        <taxon>Bacteria</taxon>
        <taxon>Pseudomonadati</taxon>
        <taxon>Bacteroidota</taxon>
        <taxon>Flavobacteriia</taxon>
        <taxon>Flavobacteriales</taxon>
        <taxon>Flavobacteriaceae</taxon>
        <taxon>Flagellimonas</taxon>
    </lineage>
</organism>